<sequence length="246" mass="26056">MSNNPKIPPSVTSVSFSISSGHAAGLTSSGIVLTWSLSSQGNRFGQLGRGKDAKASPGIVKDIKNVKFSTVYTGGTKDSGHTALVDEDGGLWMAGCDRWQQLGLGSSFAGADGYTWRRGRIWQTNFKKIEVYKLFKEKERIVDVALGGDHTAVLTTSKDVYCWGRGGQGQLGVAGAPFVSAPVKSIELSGGEGVAAVCALQDCTATVNEDGKIVKHVGKCSKALVEGFRECLRAAKDAKLINRLMI</sequence>
<dbReference type="EMBL" id="BRXW01000361">
    <property type="protein sequence ID" value="GMH47900.1"/>
    <property type="molecule type" value="Genomic_DNA"/>
</dbReference>
<dbReference type="InterPro" id="IPR000408">
    <property type="entry name" value="Reg_chr_condens"/>
</dbReference>
<evidence type="ECO:0000313" key="3">
    <source>
        <dbReference type="Proteomes" id="UP001165122"/>
    </source>
</evidence>
<dbReference type="Pfam" id="PF13540">
    <property type="entry name" value="RCC1_2"/>
    <property type="match status" value="1"/>
</dbReference>
<dbReference type="AlphaFoldDB" id="A0A9W7DMS1"/>
<feature type="repeat" description="RCC1" evidence="1">
    <location>
        <begin position="89"/>
        <end position="157"/>
    </location>
</feature>
<dbReference type="InterPro" id="IPR051553">
    <property type="entry name" value="Ran_GTPase-activating"/>
</dbReference>
<name>A0A9W7DMS1_9STRA</name>
<dbReference type="PANTHER" id="PTHR45982:SF1">
    <property type="entry name" value="REGULATOR OF CHROMOSOME CONDENSATION"/>
    <property type="match status" value="1"/>
</dbReference>
<comment type="caution">
    <text evidence="2">The sequence shown here is derived from an EMBL/GenBank/DDBJ whole genome shotgun (WGS) entry which is preliminary data.</text>
</comment>
<gene>
    <name evidence="2" type="ORF">TrLO_g3986</name>
</gene>
<keyword evidence="3" id="KW-1185">Reference proteome</keyword>
<proteinExistence type="predicted"/>
<accession>A0A9W7DMS1</accession>
<protein>
    <submittedName>
        <fullName evidence="2">Uncharacterized protein</fullName>
    </submittedName>
</protein>
<organism evidence="2 3">
    <name type="scientific">Triparma laevis f. longispina</name>
    <dbReference type="NCBI Taxonomy" id="1714387"/>
    <lineage>
        <taxon>Eukaryota</taxon>
        <taxon>Sar</taxon>
        <taxon>Stramenopiles</taxon>
        <taxon>Ochrophyta</taxon>
        <taxon>Bolidophyceae</taxon>
        <taxon>Parmales</taxon>
        <taxon>Triparmaceae</taxon>
        <taxon>Triparma</taxon>
    </lineage>
</organism>
<dbReference type="InterPro" id="IPR009091">
    <property type="entry name" value="RCC1/BLIP-II"/>
</dbReference>
<dbReference type="OrthoDB" id="199121at2759"/>
<dbReference type="PANTHER" id="PTHR45982">
    <property type="entry name" value="REGULATOR OF CHROMOSOME CONDENSATION"/>
    <property type="match status" value="1"/>
</dbReference>
<dbReference type="SUPFAM" id="SSF50985">
    <property type="entry name" value="RCC1/BLIP-II"/>
    <property type="match status" value="1"/>
</dbReference>
<dbReference type="Gene3D" id="2.130.10.30">
    <property type="entry name" value="Regulator of chromosome condensation 1/beta-lactamase-inhibitor protein II"/>
    <property type="match status" value="1"/>
</dbReference>
<evidence type="ECO:0000313" key="2">
    <source>
        <dbReference type="EMBL" id="GMH47900.1"/>
    </source>
</evidence>
<dbReference type="Proteomes" id="UP001165122">
    <property type="component" value="Unassembled WGS sequence"/>
</dbReference>
<reference evidence="3" key="1">
    <citation type="journal article" date="2023" name="Commun. Biol.">
        <title>Genome analysis of Parmales, the sister group of diatoms, reveals the evolutionary specialization of diatoms from phago-mixotrophs to photoautotrophs.</title>
        <authorList>
            <person name="Ban H."/>
            <person name="Sato S."/>
            <person name="Yoshikawa S."/>
            <person name="Yamada K."/>
            <person name="Nakamura Y."/>
            <person name="Ichinomiya M."/>
            <person name="Sato N."/>
            <person name="Blanc-Mathieu R."/>
            <person name="Endo H."/>
            <person name="Kuwata A."/>
            <person name="Ogata H."/>
        </authorList>
    </citation>
    <scope>NUCLEOTIDE SEQUENCE [LARGE SCALE GENOMIC DNA]</scope>
    <source>
        <strain evidence="3">NIES 3700</strain>
    </source>
</reference>
<feature type="repeat" description="RCC1" evidence="1">
    <location>
        <begin position="158"/>
        <end position="210"/>
    </location>
</feature>
<dbReference type="PROSITE" id="PS50012">
    <property type="entry name" value="RCC1_3"/>
    <property type="match status" value="2"/>
</dbReference>
<evidence type="ECO:0000256" key="1">
    <source>
        <dbReference type="PROSITE-ProRule" id="PRU00235"/>
    </source>
</evidence>